<protein>
    <recommendedName>
        <fullName evidence="2">DNA repair protein RecO</fullName>
    </recommendedName>
    <alternativeName>
        <fullName evidence="6">Recombination protein O</fullName>
    </alternativeName>
</protein>
<dbReference type="Pfam" id="PF02565">
    <property type="entry name" value="RecO_C"/>
    <property type="match status" value="1"/>
</dbReference>
<dbReference type="InterPro" id="IPR037278">
    <property type="entry name" value="ARFGAP/RecO"/>
</dbReference>
<organism evidence="8">
    <name type="scientific">freshwater metagenome</name>
    <dbReference type="NCBI Taxonomy" id="449393"/>
    <lineage>
        <taxon>unclassified sequences</taxon>
        <taxon>metagenomes</taxon>
        <taxon>ecological metagenomes</taxon>
    </lineage>
</organism>
<keyword evidence="5" id="KW-0234">DNA repair</keyword>
<dbReference type="InterPro" id="IPR042242">
    <property type="entry name" value="RecO_C"/>
</dbReference>
<evidence type="ECO:0000313" key="8">
    <source>
        <dbReference type="EMBL" id="CAB4563210.1"/>
    </source>
</evidence>
<dbReference type="Pfam" id="PF11967">
    <property type="entry name" value="RecO_N"/>
    <property type="match status" value="1"/>
</dbReference>
<sequence length="252" mass="27875">MALYRDQAIVLRTHKLGEADRIITLLSRDHGRFRAVAKGVRRTKSKFGARLEIASHIDAQFYVGKSLDVITQVEGIENYGDAISHDYQKWTVAHAIVEAAERFTTNEREPVRQHFQLVAGALKSLAHESYDSLLILDAYLLRSLAVAGFAPSTHDCSICNAPGPHRFFSLVGGGSVCAQCKPSASATPEEKTLELMGDLLSGNWERAISSELRNRREASGLVAAYLQWHVERGLRSLPFVDRTVSEESVKAV</sequence>
<dbReference type="InterPro" id="IPR012340">
    <property type="entry name" value="NA-bd_OB-fold"/>
</dbReference>
<dbReference type="InterPro" id="IPR022572">
    <property type="entry name" value="DNA_rep/recomb_RecO_N"/>
</dbReference>
<dbReference type="EMBL" id="CAEZTJ010000025">
    <property type="protein sequence ID" value="CAB4563210.1"/>
    <property type="molecule type" value="Genomic_DNA"/>
</dbReference>
<feature type="domain" description="DNA replication/recombination mediator RecO N-terminal" evidence="7">
    <location>
        <begin position="1"/>
        <end position="79"/>
    </location>
</feature>
<dbReference type="GO" id="GO:0006302">
    <property type="term" value="P:double-strand break repair"/>
    <property type="evidence" value="ECO:0007669"/>
    <property type="project" value="TreeGrafter"/>
</dbReference>
<dbReference type="NCBIfam" id="TIGR00613">
    <property type="entry name" value="reco"/>
    <property type="match status" value="1"/>
</dbReference>
<evidence type="ECO:0000256" key="4">
    <source>
        <dbReference type="ARBA" id="ARBA00023172"/>
    </source>
</evidence>
<evidence type="ECO:0000256" key="6">
    <source>
        <dbReference type="ARBA" id="ARBA00033409"/>
    </source>
</evidence>
<dbReference type="Gene3D" id="2.40.50.140">
    <property type="entry name" value="Nucleic acid-binding proteins"/>
    <property type="match status" value="1"/>
</dbReference>
<dbReference type="GO" id="GO:0043590">
    <property type="term" value="C:bacterial nucleoid"/>
    <property type="evidence" value="ECO:0007669"/>
    <property type="project" value="TreeGrafter"/>
</dbReference>
<dbReference type="SUPFAM" id="SSF50249">
    <property type="entry name" value="Nucleic acid-binding proteins"/>
    <property type="match status" value="1"/>
</dbReference>
<dbReference type="PANTHER" id="PTHR33991">
    <property type="entry name" value="DNA REPAIR PROTEIN RECO"/>
    <property type="match status" value="1"/>
</dbReference>
<accession>A0A6J6DGK8</accession>
<evidence type="ECO:0000256" key="1">
    <source>
        <dbReference type="ARBA" id="ARBA00007452"/>
    </source>
</evidence>
<evidence type="ECO:0000256" key="2">
    <source>
        <dbReference type="ARBA" id="ARBA00021310"/>
    </source>
</evidence>
<dbReference type="PANTHER" id="PTHR33991:SF1">
    <property type="entry name" value="DNA REPAIR PROTEIN RECO"/>
    <property type="match status" value="1"/>
</dbReference>
<name>A0A6J6DGK8_9ZZZZ</name>
<dbReference type="SUPFAM" id="SSF57863">
    <property type="entry name" value="ArfGap/RecO-like zinc finger"/>
    <property type="match status" value="1"/>
</dbReference>
<comment type="similarity">
    <text evidence="1">Belongs to the RecO family.</text>
</comment>
<proteinExistence type="inferred from homology"/>
<dbReference type="AlphaFoldDB" id="A0A6J6DGK8"/>
<dbReference type="Gene3D" id="6.20.220.20">
    <property type="entry name" value="Recombination protein O, zinc-binding domain"/>
    <property type="match status" value="1"/>
</dbReference>
<evidence type="ECO:0000256" key="3">
    <source>
        <dbReference type="ARBA" id="ARBA00022763"/>
    </source>
</evidence>
<keyword evidence="3" id="KW-0227">DNA damage</keyword>
<keyword evidence="4" id="KW-0233">DNA recombination</keyword>
<evidence type="ECO:0000259" key="7">
    <source>
        <dbReference type="Pfam" id="PF11967"/>
    </source>
</evidence>
<dbReference type="HAMAP" id="MF_00201">
    <property type="entry name" value="RecO"/>
    <property type="match status" value="1"/>
</dbReference>
<dbReference type="InterPro" id="IPR003717">
    <property type="entry name" value="RecO"/>
</dbReference>
<dbReference type="Gene3D" id="1.20.1440.120">
    <property type="entry name" value="Recombination protein O, C-terminal domain"/>
    <property type="match status" value="1"/>
</dbReference>
<dbReference type="GO" id="GO:0006310">
    <property type="term" value="P:DNA recombination"/>
    <property type="evidence" value="ECO:0007669"/>
    <property type="project" value="UniProtKB-KW"/>
</dbReference>
<reference evidence="8" key="1">
    <citation type="submission" date="2020-05" db="EMBL/GenBank/DDBJ databases">
        <authorList>
            <person name="Chiriac C."/>
            <person name="Salcher M."/>
            <person name="Ghai R."/>
            <person name="Kavagutti S V."/>
        </authorList>
    </citation>
    <scope>NUCLEOTIDE SEQUENCE</scope>
</reference>
<gene>
    <name evidence="8" type="ORF">UFOPK1650_00309</name>
</gene>
<evidence type="ECO:0000256" key="5">
    <source>
        <dbReference type="ARBA" id="ARBA00023204"/>
    </source>
</evidence>